<gene>
    <name evidence="2" type="ORF">I7I51_07526</name>
</gene>
<organism evidence="2 3">
    <name type="scientific">Ajellomyces capsulatus</name>
    <name type="common">Darling's disease fungus</name>
    <name type="synonym">Histoplasma capsulatum</name>
    <dbReference type="NCBI Taxonomy" id="5037"/>
    <lineage>
        <taxon>Eukaryota</taxon>
        <taxon>Fungi</taxon>
        <taxon>Dikarya</taxon>
        <taxon>Ascomycota</taxon>
        <taxon>Pezizomycotina</taxon>
        <taxon>Eurotiomycetes</taxon>
        <taxon>Eurotiomycetidae</taxon>
        <taxon>Onygenales</taxon>
        <taxon>Ajellomycetaceae</taxon>
        <taxon>Histoplasma</taxon>
    </lineage>
</organism>
<evidence type="ECO:0000313" key="2">
    <source>
        <dbReference type="EMBL" id="QSS58104.1"/>
    </source>
</evidence>
<accession>A0A8A1M0B1</accession>
<reference evidence="2" key="1">
    <citation type="submission" date="2021-01" db="EMBL/GenBank/DDBJ databases">
        <title>Chromosome-level genome assembly of a human fungal pathogen reveals clustering of transcriptionally co-regulated genes.</title>
        <authorList>
            <person name="Voorhies M."/>
            <person name="Cohen S."/>
            <person name="Shea T.P."/>
            <person name="Petrus S."/>
            <person name="Munoz J.F."/>
            <person name="Poplawski S."/>
            <person name="Goldman W.E."/>
            <person name="Michael T."/>
            <person name="Cuomo C.A."/>
            <person name="Sil A."/>
            <person name="Beyhan S."/>
        </authorList>
    </citation>
    <scope>NUCLEOTIDE SEQUENCE</scope>
    <source>
        <strain evidence="2">WU24</strain>
    </source>
</reference>
<dbReference type="Proteomes" id="UP000663671">
    <property type="component" value="Chromosome 2"/>
</dbReference>
<keyword evidence="1" id="KW-0732">Signal</keyword>
<sequence>MKTSISLLIAVAVSVMGRPTSETLSARCPPEGAPCGYYIDCCPGLTCKNYYFEGIGKCAPVDDCDDP</sequence>
<dbReference type="AlphaFoldDB" id="A0A8A1M0B1"/>
<evidence type="ECO:0000256" key="1">
    <source>
        <dbReference type="SAM" id="SignalP"/>
    </source>
</evidence>
<proteinExistence type="predicted"/>
<dbReference type="OrthoDB" id="4175283at2759"/>
<evidence type="ECO:0000313" key="3">
    <source>
        <dbReference type="Proteomes" id="UP000663671"/>
    </source>
</evidence>
<dbReference type="VEuPathDB" id="FungiDB:I7I51_07526"/>
<dbReference type="EMBL" id="CP069109">
    <property type="protein sequence ID" value="QSS58104.1"/>
    <property type="molecule type" value="Genomic_DNA"/>
</dbReference>
<feature type="signal peptide" evidence="1">
    <location>
        <begin position="1"/>
        <end position="17"/>
    </location>
</feature>
<feature type="chain" id="PRO_5034901637" evidence="1">
    <location>
        <begin position="18"/>
        <end position="67"/>
    </location>
</feature>
<name>A0A8A1M0B1_AJECA</name>
<protein>
    <submittedName>
        <fullName evidence="2">Uncharacterized protein</fullName>
    </submittedName>
</protein>